<reference evidence="6" key="1">
    <citation type="submission" date="2024-03" db="EMBL/GenBank/DDBJ databases">
        <authorList>
            <consortium name="ELIXIR-Norway"/>
            <consortium name="Elixir Norway"/>
        </authorList>
    </citation>
    <scope>NUCLEOTIDE SEQUENCE</scope>
</reference>
<dbReference type="Proteomes" id="UP001497522">
    <property type="component" value="Chromosome 19"/>
</dbReference>
<dbReference type="Pfam" id="PF03641">
    <property type="entry name" value="Lysine_decarbox"/>
    <property type="match status" value="1"/>
</dbReference>
<evidence type="ECO:0000256" key="5">
    <source>
        <dbReference type="ARBA" id="ARBA00049153"/>
    </source>
</evidence>
<keyword evidence="3" id="KW-0203">Cytokinin biosynthesis</keyword>
<dbReference type="PANTHER" id="PTHR31223">
    <property type="entry name" value="LOG FAMILY PROTEIN YJL055W"/>
    <property type="match status" value="1"/>
</dbReference>
<organism evidence="6 7">
    <name type="scientific">Sphagnum jensenii</name>
    <dbReference type="NCBI Taxonomy" id="128206"/>
    <lineage>
        <taxon>Eukaryota</taxon>
        <taxon>Viridiplantae</taxon>
        <taxon>Streptophyta</taxon>
        <taxon>Embryophyta</taxon>
        <taxon>Bryophyta</taxon>
        <taxon>Sphagnophytina</taxon>
        <taxon>Sphagnopsida</taxon>
        <taxon>Sphagnales</taxon>
        <taxon>Sphagnaceae</taxon>
        <taxon>Sphagnum</taxon>
    </lineage>
</organism>
<keyword evidence="7" id="KW-1185">Reference proteome</keyword>
<dbReference type="EMBL" id="OZ023720">
    <property type="protein sequence ID" value="CAK9870082.1"/>
    <property type="molecule type" value="Genomic_DNA"/>
</dbReference>
<evidence type="ECO:0000256" key="3">
    <source>
        <dbReference type="ARBA" id="ARBA00022712"/>
    </source>
</evidence>
<dbReference type="Gene3D" id="3.40.50.450">
    <property type="match status" value="1"/>
</dbReference>
<dbReference type="EC" id="3.2.2.n1" evidence="2"/>
<evidence type="ECO:0000313" key="6">
    <source>
        <dbReference type="EMBL" id="CAK9870082.1"/>
    </source>
</evidence>
<gene>
    <name evidence="6" type="ORF">CSSPJE1EN2_LOCUS12819</name>
</gene>
<evidence type="ECO:0000256" key="2">
    <source>
        <dbReference type="ARBA" id="ARBA00012205"/>
    </source>
</evidence>
<dbReference type="SUPFAM" id="SSF102405">
    <property type="entry name" value="MCP/YpsA-like"/>
    <property type="match status" value="1"/>
</dbReference>
<proteinExistence type="inferred from homology"/>
<evidence type="ECO:0000256" key="4">
    <source>
        <dbReference type="ARBA" id="ARBA00047718"/>
    </source>
</evidence>
<dbReference type="PANTHER" id="PTHR31223:SF70">
    <property type="entry name" value="LOG FAMILY PROTEIN YJL055W"/>
    <property type="match status" value="1"/>
</dbReference>
<dbReference type="InterPro" id="IPR031100">
    <property type="entry name" value="LOG_fam"/>
</dbReference>
<comment type="catalytic activity">
    <reaction evidence="5">
        <text>9-ribosyl-trans-zeatin 5'-phosphate + H2O = trans-zeatin + D-ribose 5-phosphate</text>
        <dbReference type="Rhea" id="RHEA:48564"/>
        <dbReference type="ChEBI" id="CHEBI:15377"/>
        <dbReference type="ChEBI" id="CHEBI:16522"/>
        <dbReference type="ChEBI" id="CHEBI:78346"/>
        <dbReference type="ChEBI" id="CHEBI:87947"/>
        <dbReference type="EC" id="3.2.2.n1"/>
    </reaction>
</comment>
<protein>
    <recommendedName>
        <fullName evidence="2">cytokinin riboside 5'-monophosphate phosphoribohydrolase</fullName>
        <ecNumber evidence="2">3.2.2.n1</ecNumber>
    </recommendedName>
</protein>
<dbReference type="InterPro" id="IPR005269">
    <property type="entry name" value="LOG"/>
</dbReference>
<sequence length="331" mass="34951">MSTDQYVFRRICVFCGSSSGNKNVYIDAAVELGNEFVQRKINLVYGGGSIGLMGKIAQTVDAGGGHVIGVIPKALMPREICGQTVGEMIAVDDMHQRKAEMARLADAFIALPGGYGTLEELLEITTWSQLGIHAKPVGILNVNGYYDTLLALFDKAVEEGFLSMAARLLLVSAPTATELIHKMETFSPVEDKNMPQLVWGPDQVTQAAGAKEILSTLRSSAAAPRRRRFPSVFRCCSSSSTNNNNIQLHHPPAAAARGRRSYCFAPKPIKVGLTGPIIRVGLTGPIKMGRVLSLAAVPGPAAGPGAAAAAAAAPGPAGISCCSCASKLRWF</sequence>
<name>A0ABP1B4Q8_9BRYO</name>
<comment type="catalytic activity">
    <reaction evidence="4">
        <text>N(6)-(dimethylallyl)adenosine 5'-phosphate + H2O = N(6)-dimethylallyladenine + D-ribose 5-phosphate</text>
        <dbReference type="Rhea" id="RHEA:48560"/>
        <dbReference type="ChEBI" id="CHEBI:15377"/>
        <dbReference type="ChEBI" id="CHEBI:17660"/>
        <dbReference type="ChEBI" id="CHEBI:57526"/>
        <dbReference type="ChEBI" id="CHEBI:78346"/>
        <dbReference type="EC" id="3.2.2.n1"/>
    </reaction>
</comment>
<evidence type="ECO:0000313" key="7">
    <source>
        <dbReference type="Proteomes" id="UP001497522"/>
    </source>
</evidence>
<evidence type="ECO:0000256" key="1">
    <source>
        <dbReference type="ARBA" id="ARBA00006763"/>
    </source>
</evidence>
<dbReference type="NCBIfam" id="TIGR00730">
    <property type="entry name" value="Rossman fold protein, TIGR00730 family"/>
    <property type="match status" value="1"/>
</dbReference>
<accession>A0ABP1B4Q8</accession>
<comment type="similarity">
    <text evidence="1">Belongs to the LOG family.</text>
</comment>